<feature type="non-terminal residue" evidence="1">
    <location>
        <position position="1"/>
    </location>
</feature>
<evidence type="ECO:0000313" key="2">
    <source>
        <dbReference type="Proteomes" id="UP000285793"/>
    </source>
</evidence>
<organism evidence="1 2">
    <name type="scientific">Cronobacter malonaticus</name>
    <dbReference type="NCBI Taxonomy" id="413503"/>
    <lineage>
        <taxon>Bacteria</taxon>
        <taxon>Pseudomonadati</taxon>
        <taxon>Pseudomonadota</taxon>
        <taxon>Gammaproteobacteria</taxon>
        <taxon>Enterobacterales</taxon>
        <taxon>Enterobacteriaceae</taxon>
        <taxon>Cronobacter</taxon>
    </lineage>
</organism>
<name>A0A423XPT8_9ENTR</name>
<dbReference type="AlphaFoldDB" id="A0A423XPT8"/>
<proteinExistence type="predicted"/>
<dbReference type="EMBL" id="PQJL01000181">
    <property type="protein sequence ID" value="ROW51630.1"/>
    <property type="molecule type" value="Genomic_DNA"/>
</dbReference>
<sequence>MVRGGGGMIRYAELSGFEENIAGALDSVSARISDCITRVAEKLPRGIPCWLSIECDAGKALQATESIKQSLSAITGLSFCMLSGS</sequence>
<accession>A0A423XPT8</accession>
<gene>
    <name evidence="1" type="ORF">C3E80_21850</name>
</gene>
<reference evidence="1 2" key="1">
    <citation type="journal article" date="2018" name="Front. Microbiol.">
        <title>An Investigation of an Acute Gastroenteritis Outbreak: Cronobacter sakazakii, a Potential Cause of Food-Borne Illness.</title>
        <authorList>
            <person name="Yong W."/>
            <person name="Guo B."/>
            <person name="Shi X."/>
            <person name="Cheng T."/>
            <person name="Chen M."/>
            <person name="Jiang X."/>
            <person name="Ye Y."/>
            <person name="Wang J."/>
            <person name="Xie G."/>
            <person name="Ding J."/>
        </authorList>
    </citation>
    <scope>NUCLEOTIDE SEQUENCE [LARGE SCALE GENOMIC DNA]</scope>
    <source>
        <strain evidence="1 2">S1</strain>
    </source>
</reference>
<comment type="caution">
    <text evidence="1">The sequence shown here is derived from an EMBL/GenBank/DDBJ whole genome shotgun (WGS) entry which is preliminary data.</text>
</comment>
<protein>
    <submittedName>
        <fullName evidence="1">Uncharacterized protein</fullName>
    </submittedName>
</protein>
<feature type="non-terminal residue" evidence="1">
    <location>
        <position position="85"/>
    </location>
</feature>
<evidence type="ECO:0000313" key="1">
    <source>
        <dbReference type="EMBL" id="ROW51630.1"/>
    </source>
</evidence>
<dbReference type="Proteomes" id="UP000285793">
    <property type="component" value="Unassembled WGS sequence"/>
</dbReference>